<dbReference type="Pfam" id="PF04389">
    <property type="entry name" value="Peptidase_M28"/>
    <property type="match status" value="1"/>
</dbReference>
<dbReference type="InterPro" id="IPR007484">
    <property type="entry name" value="Peptidase_M28"/>
</dbReference>
<dbReference type="GO" id="GO:0005576">
    <property type="term" value="C:extracellular region"/>
    <property type="evidence" value="ECO:0007669"/>
    <property type="project" value="UniProtKB-SubCell"/>
</dbReference>
<keyword evidence="9" id="KW-0732">Signal</keyword>
<comment type="subcellular location">
    <subcellularLocation>
        <location evidence="2">Secreted</location>
    </subcellularLocation>
</comment>
<evidence type="ECO:0000256" key="13">
    <source>
        <dbReference type="ARBA" id="ARBA00023180"/>
    </source>
</evidence>
<accession>A0A6A6XAK7</accession>
<reference evidence="17" key="1">
    <citation type="journal article" date="2020" name="Stud. Mycol.">
        <title>101 Dothideomycetes genomes: a test case for predicting lifestyles and emergence of pathogens.</title>
        <authorList>
            <person name="Haridas S."/>
            <person name="Albert R."/>
            <person name="Binder M."/>
            <person name="Bloem J."/>
            <person name="Labutti K."/>
            <person name="Salamov A."/>
            <person name="Andreopoulos B."/>
            <person name="Baker S."/>
            <person name="Barry K."/>
            <person name="Bills G."/>
            <person name="Bluhm B."/>
            <person name="Cannon C."/>
            <person name="Castanera R."/>
            <person name="Culley D."/>
            <person name="Daum C."/>
            <person name="Ezra D."/>
            <person name="Gonzalez J."/>
            <person name="Henrissat B."/>
            <person name="Kuo A."/>
            <person name="Liang C."/>
            <person name="Lipzen A."/>
            <person name="Lutzoni F."/>
            <person name="Magnuson J."/>
            <person name="Mondo S."/>
            <person name="Nolan M."/>
            <person name="Ohm R."/>
            <person name="Pangilinan J."/>
            <person name="Park H.-J."/>
            <person name="Ramirez L."/>
            <person name="Alfaro M."/>
            <person name="Sun H."/>
            <person name="Tritt A."/>
            <person name="Yoshinaga Y."/>
            <person name="Zwiers L.-H."/>
            <person name="Turgeon B."/>
            <person name="Goodwin S."/>
            <person name="Spatafora J."/>
            <person name="Crous P."/>
            <person name="Grigoriev I."/>
        </authorList>
    </citation>
    <scope>NUCLEOTIDE SEQUENCE</scope>
    <source>
        <strain evidence="17">CBS 109.77</strain>
    </source>
</reference>
<dbReference type="OrthoDB" id="10013407at2759"/>
<organism evidence="17 18">
    <name type="scientific">Melanomma pulvis-pyrius CBS 109.77</name>
    <dbReference type="NCBI Taxonomy" id="1314802"/>
    <lineage>
        <taxon>Eukaryota</taxon>
        <taxon>Fungi</taxon>
        <taxon>Dikarya</taxon>
        <taxon>Ascomycota</taxon>
        <taxon>Pezizomycotina</taxon>
        <taxon>Dothideomycetes</taxon>
        <taxon>Pleosporomycetidae</taxon>
        <taxon>Pleosporales</taxon>
        <taxon>Melanommataceae</taxon>
        <taxon>Melanomma</taxon>
    </lineage>
</organism>
<keyword evidence="11 14" id="KW-0862">Zinc</keyword>
<dbReference type="GO" id="GO:0008235">
    <property type="term" value="F:metalloexopeptidase activity"/>
    <property type="evidence" value="ECO:0007669"/>
    <property type="project" value="InterPro"/>
</dbReference>
<evidence type="ECO:0000259" key="16">
    <source>
        <dbReference type="Pfam" id="PF04389"/>
    </source>
</evidence>
<evidence type="ECO:0000256" key="6">
    <source>
        <dbReference type="ARBA" id="ARBA00022525"/>
    </source>
</evidence>
<keyword evidence="6" id="KW-0964">Secreted</keyword>
<evidence type="ECO:0000256" key="12">
    <source>
        <dbReference type="ARBA" id="ARBA00023049"/>
    </source>
</evidence>
<evidence type="ECO:0000256" key="9">
    <source>
        <dbReference type="ARBA" id="ARBA00022729"/>
    </source>
</evidence>
<dbReference type="SUPFAM" id="SSF53187">
    <property type="entry name" value="Zn-dependent exopeptidases"/>
    <property type="match status" value="1"/>
</dbReference>
<evidence type="ECO:0000256" key="11">
    <source>
        <dbReference type="ARBA" id="ARBA00022833"/>
    </source>
</evidence>
<dbReference type="FunFam" id="3.40.630.10:FF:000054">
    <property type="entry name" value="Peptide hydrolase"/>
    <property type="match status" value="1"/>
</dbReference>
<evidence type="ECO:0000313" key="18">
    <source>
        <dbReference type="Proteomes" id="UP000799757"/>
    </source>
</evidence>
<dbReference type="PANTHER" id="PTHR12147:SF57">
    <property type="entry name" value="PEPTIDE HYDROLASE"/>
    <property type="match status" value="1"/>
</dbReference>
<evidence type="ECO:0000256" key="8">
    <source>
        <dbReference type="ARBA" id="ARBA00022723"/>
    </source>
</evidence>
<dbReference type="EMBL" id="MU001938">
    <property type="protein sequence ID" value="KAF2793184.1"/>
    <property type="molecule type" value="Genomic_DNA"/>
</dbReference>
<dbReference type="GO" id="GO:0046872">
    <property type="term" value="F:metal ion binding"/>
    <property type="evidence" value="ECO:0007669"/>
    <property type="project" value="UniProtKB-KW"/>
</dbReference>
<keyword evidence="8 14" id="KW-0479">Metal-binding</keyword>
<dbReference type="InterPro" id="IPR041756">
    <property type="entry name" value="M28_SGAP-like"/>
</dbReference>
<keyword evidence="5" id="KW-0031">Aminopeptidase</keyword>
<keyword evidence="10 14" id="KW-0378">Hydrolase</keyword>
<dbReference type="Gene3D" id="3.40.630.10">
    <property type="entry name" value="Zn peptidases"/>
    <property type="match status" value="1"/>
</dbReference>
<evidence type="ECO:0000256" key="7">
    <source>
        <dbReference type="ARBA" id="ARBA00022670"/>
    </source>
</evidence>
<evidence type="ECO:0000256" key="14">
    <source>
        <dbReference type="RuleBase" id="RU361240"/>
    </source>
</evidence>
<dbReference type="Proteomes" id="UP000799757">
    <property type="component" value="Unassembled WGS sequence"/>
</dbReference>
<dbReference type="GO" id="GO:0006508">
    <property type="term" value="P:proteolysis"/>
    <property type="evidence" value="ECO:0007669"/>
    <property type="project" value="UniProtKB-KW"/>
</dbReference>
<dbReference type="CDD" id="cd02130">
    <property type="entry name" value="PA_ScAPY_like"/>
    <property type="match status" value="1"/>
</dbReference>
<name>A0A6A6XAK7_9PLEO</name>
<dbReference type="GO" id="GO:0004177">
    <property type="term" value="F:aminopeptidase activity"/>
    <property type="evidence" value="ECO:0007669"/>
    <property type="project" value="UniProtKB-KW"/>
</dbReference>
<evidence type="ECO:0000259" key="15">
    <source>
        <dbReference type="Pfam" id="PF02225"/>
    </source>
</evidence>
<dbReference type="PANTHER" id="PTHR12147">
    <property type="entry name" value="METALLOPEPTIDASE M28 FAMILY MEMBER"/>
    <property type="match status" value="1"/>
</dbReference>
<keyword evidence="7 14" id="KW-0645">Protease</keyword>
<dbReference type="InterPro" id="IPR003137">
    <property type="entry name" value="PA_domain"/>
</dbReference>
<comment type="subunit">
    <text evidence="4">Monomer.</text>
</comment>
<comment type="similarity">
    <text evidence="3">Belongs to the peptidase M28 family. M28A subfamily.</text>
</comment>
<dbReference type="InterPro" id="IPR046450">
    <property type="entry name" value="PA_dom_sf"/>
</dbReference>
<dbReference type="SUPFAM" id="SSF52025">
    <property type="entry name" value="PA domain"/>
    <property type="match status" value="1"/>
</dbReference>
<evidence type="ECO:0000256" key="3">
    <source>
        <dbReference type="ARBA" id="ARBA00005957"/>
    </source>
</evidence>
<feature type="domain" description="PA" evidence="15">
    <location>
        <begin position="119"/>
        <end position="202"/>
    </location>
</feature>
<keyword evidence="13" id="KW-0325">Glycoprotein</keyword>
<dbReference type="EC" id="3.4.-.-" evidence="14"/>
<dbReference type="Gene3D" id="3.50.30.30">
    <property type="match status" value="1"/>
</dbReference>
<gene>
    <name evidence="17" type="ORF">K505DRAFT_277382</name>
</gene>
<sequence>MKTASLIAAAGFVAPVLCGGKKFVTPKALEKLINIEDLLAGSQKLQDIADANGGNRAFGGAGHNATVDYLYKTLKATKYYDVTKHAFVELFSSATVDFTAGGTDYPASYMTYGPSGQASGPLVVVNNLGCTAADFPAEVTGKIALISRGECTFALKATNAKTAGATGAIIYNNVPGAIAGTLGGVGDYAPVVGVIQEVGTTLLAAVAAGEVAATLDVLAISENRTTYNVIAETKGGDHNNVLMLGGHTDSVFGGPGINDDGSGTIGVLKVAEALTKFKVKNAVRFGFWSAEEFGKLGSNAYVKTLNGSLGGGLSEISKIRAYLNFDMIASPNYVLGIYDGDGSAFNFSGPAGSDTIEKDFEDFYTKKGLPFVPSLFSGRSDYAAFLENGIPSGGLFTGAEQLKTPEEAQLFGGEAGVALDVNYHQAGDTIDNLALDAYLLNTQSIANSVAKYALSFDGIPASNGTKRKRSAELHRYFARFDHASTHDHATPCGQGNIAI</sequence>
<comment type="cofactor">
    <cofactor evidence="1">
        <name>Zn(2+)</name>
        <dbReference type="ChEBI" id="CHEBI:29105"/>
    </cofactor>
</comment>
<dbReference type="Pfam" id="PF02225">
    <property type="entry name" value="PA"/>
    <property type="match status" value="1"/>
</dbReference>
<proteinExistence type="inferred from homology"/>
<evidence type="ECO:0000256" key="10">
    <source>
        <dbReference type="ARBA" id="ARBA00022801"/>
    </source>
</evidence>
<evidence type="ECO:0000256" key="1">
    <source>
        <dbReference type="ARBA" id="ARBA00001947"/>
    </source>
</evidence>
<evidence type="ECO:0000256" key="2">
    <source>
        <dbReference type="ARBA" id="ARBA00004613"/>
    </source>
</evidence>
<dbReference type="InterPro" id="IPR045175">
    <property type="entry name" value="M28_fam"/>
</dbReference>
<dbReference type="CDD" id="cd03876">
    <property type="entry name" value="M28_SGAP_like"/>
    <property type="match status" value="1"/>
</dbReference>
<feature type="domain" description="Peptidase M28" evidence="16">
    <location>
        <begin position="228"/>
        <end position="444"/>
    </location>
</feature>
<keyword evidence="12" id="KW-0482">Metalloprotease</keyword>
<dbReference type="AlphaFoldDB" id="A0A6A6XAK7"/>
<evidence type="ECO:0000256" key="5">
    <source>
        <dbReference type="ARBA" id="ARBA00022438"/>
    </source>
</evidence>
<evidence type="ECO:0000313" key="17">
    <source>
        <dbReference type="EMBL" id="KAF2793184.1"/>
    </source>
</evidence>
<keyword evidence="18" id="KW-1185">Reference proteome</keyword>
<evidence type="ECO:0000256" key="4">
    <source>
        <dbReference type="ARBA" id="ARBA00011245"/>
    </source>
</evidence>
<protein>
    <recommendedName>
        <fullName evidence="14">Peptide hydrolase</fullName>
        <ecNumber evidence="14">3.4.-.-</ecNumber>
    </recommendedName>
</protein>